<dbReference type="InterPro" id="IPR035984">
    <property type="entry name" value="Acyl-CoA-binding_sf"/>
</dbReference>
<feature type="region of interest" description="Disordered" evidence="2">
    <location>
        <begin position="242"/>
        <end position="265"/>
    </location>
</feature>
<protein>
    <submittedName>
        <fullName evidence="4">Autophagy-related protein</fullName>
    </submittedName>
</protein>
<dbReference type="EMBL" id="LYUB02000007">
    <property type="protein sequence ID" value="OVF08710.1"/>
    <property type="molecule type" value="Genomic_DNA"/>
</dbReference>
<dbReference type="InterPro" id="IPR014352">
    <property type="entry name" value="FERM/acyl-CoA-bd_prot_sf"/>
</dbReference>
<evidence type="ECO:0000256" key="1">
    <source>
        <dbReference type="ARBA" id="ARBA00023121"/>
    </source>
</evidence>
<gene>
    <name evidence="4" type="ORF">A9F13_07g01749</name>
</gene>
<dbReference type="GO" id="GO:0000062">
    <property type="term" value="F:fatty-acyl-CoA binding"/>
    <property type="evidence" value="ECO:0007669"/>
    <property type="project" value="InterPro"/>
</dbReference>
<dbReference type="GO" id="GO:0006631">
    <property type="term" value="P:fatty acid metabolic process"/>
    <property type="evidence" value="ECO:0007669"/>
    <property type="project" value="TreeGrafter"/>
</dbReference>
<dbReference type="InterPro" id="IPR000582">
    <property type="entry name" value="Acyl-CoA-binding_protein"/>
</dbReference>
<dbReference type="PROSITE" id="PS51228">
    <property type="entry name" value="ACB_2"/>
    <property type="match status" value="1"/>
</dbReference>
<evidence type="ECO:0000313" key="4">
    <source>
        <dbReference type="EMBL" id="OVF08710.1"/>
    </source>
</evidence>
<dbReference type="PANTHER" id="PTHR23310">
    <property type="entry name" value="ACYL-COA-BINDING PROTEIN, ACBP"/>
    <property type="match status" value="1"/>
</dbReference>
<dbReference type="Pfam" id="PF00887">
    <property type="entry name" value="ACBP"/>
    <property type="match status" value="1"/>
</dbReference>
<comment type="caution">
    <text evidence="4">The sequence shown here is derived from an EMBL/GenBank/DDBJ whole genome shotgun (WGS) entry which is preliminary data.</text>
</comment>
<reference evidence="4 5" key="1">
    <citation type="submission" date="2017-04" db="EMBL/GenBank/DDBJ databases">
        <title>Draft genome of the yeast Clavispora lusitaniae type strain CBS 6936.</title>
        <authorList>
            <person name="Durrens P."/>
            <person name="Klopp C."/>
            <person name="Biteau N."/>
            <person name="Fitton-Ouhabi V."/>
            <person name="Dementhon K."/>
            <person name="Accoceberry I."/>
            <person name="Sherman D.J."/>
            <person name="Noel T."/>
        </authorList>
    </citation>
    <scope>NUCLEOTIDE SEQUENCE [LARGE SCALE GENOMIC DNA]</scope>
    <source>
        <strain evidence="4 5">CBS 6936</strain>
    </source>
</reference>
<evidence type="ECO:0000259" key="3">
    <source>
        <dbReference type="PROSITE" id="PS51228"/>
    </source>
</evidence>
<dbReference type="Gene3D" id="1.20.80.10">
    <property type="match status" value="1"/>
</dbReference>
<accession>A0AA91Q022</accession>
<dbReference type="PANTHER" id="PTHR23310:SF133">
    <property type="entry name" value="COA BINDING PROTEIN, PUTATIVE (AFU_ORTHOLOGUE AFUA_1G12300)-RELATED"/>
    <property type="match status" value="1"/>
</dbReference>
<evidence type="ECO:0000256" key="2">
    <source>
        <dbReference type="SAM" id="MobiDB-lite"/>
    </source>
</evidence>
<feature type="domain" description="ACB" evidence="3">
    <location>
        <begin position="19"/>
        <end position="117"/>
    </location>
</feature>
<proteinExistence type="predicted"/>
<keyword evidence="1" id="KW-0446">Lipid-binding</keyword>
<dbReference type="AlphaFoldDB" id="A0AA91Q022"/>
<organism evidence="4 5">
    <name type="scientific">Clavispora lusitaniae</name>
    <name type="common">Candida lusitaniae</name>
    <dbReference type="NCBI Taxonomy" id="36911"/>
    <lineage>
        <taxon>Eukaryota</taxon>
        <taxon>Fungi</taxon>
        <taxon>Dikarya</taxon>
        <taxon>Ascomycota</taxon>
        <taxon>Saccharomycotina</taxon>
        <taxon>Pichiomycetes</taxon>
        <taxon>Metschnikowiaceae</taxon>
        <taxon>Clavispora</taxon>
    </lineage>
</organism>
<feature type="region of interest" description="Disordered" evidence="2">
    <location>
        <begin position="1"/>
        <end position="20"/>
    </location>
</feature>
<sequence length="328" mass="36152">MSDSIGMFSASPPPAPLTPDRVFRKAITTIRALSARSAHGSLPRPPAENRIRLYGLYKQATEGDVVRIMPRPEGYTLDDDGARRKWDAWKQEEGLSRTEAKRRYISCLIETMRVHASGTPEARELLAELEYLWDQIKNAEYSDEEPRYAYNSALDQSDRLSTGTMPWPGSSYAASVAPAAARSVEQMYSHSRRARAPEDWRTWQGEINSIVSKLSRAYVPPGPGPAVSDSLPLAGGSFSGGPLTSGAFSGPGTGPEEDPQSGDNGRWVTARRVSACVAVVFLAWCLKRNVRVALRRDKPDELVLRVGLRNNRWLARVLSRVNGAARLA</sequence>
<dbReference type="KEGG" id="clus:A9F13_07g01749"/>
<name>A0AA91Q022_CLALS</name>
<dbReference type="Proteomes" id="UP000195602">
    <property type="component" value="Unassembled WGS sequence"/>
</dbReference>
<dbReference type="SUPFAM" id="SSF47027">
    <property type="entry name" value="Acyl-CoA binding protein"/>
    <property type="match status" value="1"/>
</dbReference>
<evidence type="ECO:0000313" key="5">
    <source>
        <dbReference type="Proteomes" id="UP000195602"/>
    </source>
</evidence>